<organism evidence="2 3">
    <name type="scientific">Glomus cerebriforme</name>
    <dbReference type="NCBI Taxonomy" id="658196"/>
    <lineage>
        <taxon>Eukaryota</taxon>
        <taxon>Fungi</taxon>
        <taxon>Fungi incertae sedis</taxon>
        <taxon>Mucoromycota</taxon>
        <taxon>Glomeromycotina</taxon>
        <taxon>Glomeromycetes</taxon>
        <taxon>Glomerales</taxon>
        <taxon>Glomeraceae</taxon>
        <taxon>Glomus</taxon>
    </lineage>
</organism>
<keyword evidence="1" id="KW-1133">Transmembrane helix</keyword>
<comment type="caution">
    <text evidence="2">The sequence shown here is derived from an EMBL/GenBank/DDBJ whole genome shotgun (WGS) entry which is preliminary data.</text>
</comment>
<feature type="transmembrane region" description="Helical" evidence="1">
    <location>
        <begin position="12"/>
        <end position="32"/>
    </location>
</feature>
<evidence type="ECO:0000313" key="2">
    <source>
        <dbReference type="EMBL" id="RIA82119.1"/>
    </source>
</evidence>
<accession>A0A397SB93</accession>
<evidence type="ECO:0000256" key="1">
    <source>
        <dbReference type="SAM" id="Phobius"/>
    </source>
</evidence>
<keyword evidence="1" id="KW-0812">Transmembrane</keyword>
<keyword evidence="1" id="KW-0472">Membrane</keyword>
<dbReference type="EMBL" id="QKYT01000703">
    <property type="protein sequence ID" value="RIA82119.1"/>
    <property type="molecule type" value="Genomic_DNA"/>
</dbReference>
<feature type="transmembrane region" description="Helical" evidence="1">
    <location>
        <begin position="44"/>
        <end position="63"/>
    </location>
</feature>
<dbReference type="AlphaFoldDB" id="A0A397SB93"/>
<evidence type="ECO:0000313" key="3">
    <source>
        <dbReference type="Proteomes" id="UP000265703"/>
    </source>
</evidence>
<reference evidence="2 3" key="1">
    <citation type="submission" date="2018-06" db="EMBL/GenBank/DDBJ databases">
        <title>Comparative genomics reveals the genomic features of Rhizophagus irregularis, R. cerebriforme, R. diaphanum and Gigaspora rosea, and their symbiotic lifestyle signature.</title>
        <authorList>
            <person name="Morin E."/>
            <person name="San Clemente H."/>
            <person name="Chen E.C.H."/>
            <person name="De La Providencia I."/>
            <person name="Hainaut M."/>
            <person name="Kuo A."/>
            <person name="Kohler A."/>
            <person name="Murat C."/>
            <person name="Tang N."/>
            <person name="Roy S."/>
            <person name="Loubradou J."/>
            <person name="Henrissat B."/>
            <person name="Grigoriev I.V."/>
            <person name="Corradi N."/>
            <person name="Roux C."/>
            <person name="Martin F.M."/>
        </authorList>
    </citation>
    <scope>NUCLEOTIDE SEQUENCE [LARGE SCALE GENOMIC DNA]</scope>
    <source>
        <strain evidence="2 3">DAOM 227022</strain>
    </source>
</reference>
<protein>
    <submittedName>
        <fullName evidence="2">Uncharacterized protein</fullName>
    </submittedName>
</protein>
<sequence length="69" mass="8357">MTFKFRSTRSELLYIVFIKIKVFQIIFFAIVRKSSVIISNNKRYLFFVISQCSYFFFCFKLNIYKNKGA</sequence>
<gene>
    <name evidence="2" type="ORF">C1645_526760</name>
</gene>
<dbReference type="Proteomes" id="UP000265703">
    <property type="component" value="Unassembled WGS sequence"/>
</dbReference>
<name>A0A397SB93_9GLOM</name>
<proteinExistence type="predicted"/>
<keyword evidence="3" id="KW-1185">Reference proteome</keyword>